<dbReference type="InterPro" id="IPR052336">
    <property type="entry name" value="MlaD_Phospholipid_Transporter"/>
</dbReference>
<reference evidence="2" key="1">
    <citation type="submission" date="2018-10" db="EMBL/GenBank/DDBJ databases">
        <authorList>
            <person name="Gruber-Vodicka H."/>
            <person name="Jaeckle O."/>
        </authorList>
    </citation>
    <scope>NUCLEOTIDE SEQUENCE</scope>
</reference>
<evidence type="ECO:0000313" key="2">
    <source>
        <dbReference type="EMBL" id="VBB69673.1"/>
    </source>
</evidence>
<accession>A0A484HA03</accession>
<dbReference type="Pfam" id="PF02470">
    <property type="entry name" value="MlaD"/>
    <property type="match status" value="1"/>
</dbReference>
<evidence type="ECO:0000259" key="1">
    <source>
        <dbReference type="Pfam" id="PF02470"/>
    </source>
</evidence>
<feature type="domain" description="Mce/MlaD" evidence="1">
    <location>
        <begin position="35"/>
        <end position="113"/>
    </location>
</feature>
<sequence>MGRNPVETILGAVVLLVAVCFLAFAYATSAVLPVQGYPLKAVFAKIGGLQAGADVRISGIKVGAVTAQTLDPVTFEAVVHMSIMPDVHLPRDTIASIASEGLLGGKYVRLEPGHIGTYLAAGDTVTETKDFRSLEETVSEIIFLATKSSDSLR</sequence>
<gene>
    <name evidence="2" type="ORF">RIEGSTA812A_PEG_1146</name>
</gene>
<dbReference type="PANTHER" id="PTHR33371">
    <property type="entry name" value="INTERMEMBRANE PHOSPHOLIPID TRANSPORT SYSTEM BINDING PROTEIN MLAD-RELATED"/>
    <property type="match status" value="1"/>
</dbReference>
<dbReference type="EMBL" id="LR026963">
    <property type="protein sequence ID" value="VBB69673.1"/>
    <property type="molecule type" value="Genomic_DNA"/>
</dbReference>
<dbReference type="AlphaFoldDB" id="A0A484HA03"/>
<name>A0A484HA03_9ZZZZ</name>
<organism evidence="2">
    <name type="scientific">invertebrate metagenome</name>
    <dbReference type="NCBI Taxonomy" id="1711999"/>
    <lineage>
        <taxon>unclassified sequences</taxon>
        <taxon>metagenomes</taxon>
        <taxon>organismal metagenomes</taxon>
    </lineage>
</organism>
<dbReference type="PANTHER" id="PTHR33371:SF4">
    <property type="entry name" value="INTERMEMBRANE PHOSPHOLIPID TRANSPORT SYSTEM BINDING PROTEIN MLAD"/>
    <property type="match status" value="1"/>
</dbReference>
<protein>
    <submittedName>
        <fullName evidence="2">ABC-type transport system involved in resistance to organic solvents, periplasmic component</fullName>
    </submittedName>
</protein>
<dbReference type="InterPro" id="IPR003399">
    <property type="entry name" value="Mce/MlaD"/>
</dbReference>
<proteinExistence type="predicted"/>